<reference evidence="2 3" key="1">
    <citation type="journal article" date="2019" name="Environ. Microbiol.">
        <title>Species interactions and distinct microbial communities in high Arctic permafrost affected cryosols are associated with the CH4 and CO2 gas fluxes.</title>
        <authorList>
            <person name="Altshuler I."/>
            <person name="Hamel J."/>
            <person name="Turney S."/>
            <person name="Magnuson E."/>
            <person name="Levesque R."/>
            <person name="Greer C."/>
            <person name="Whyte L.G."/>
        </authorList>
    </citation>
    <scope>NUCLEOTIDE SEQUENCE [LARGE SCALE GENOMIC DNA]</scope>
    <source>
        <strain evidence="2 3">E6.1</strain>
    </source>
</reference>
<comment type="caution">
    <text evidence="2">The sequence shown here is derived from an EMBL/GenBank/DDBJ whole genome shotgun (WGS) entry which is preliminary data.</text>
</comment>
<dbReference type="OrthoDB" id="5520111at2"/>
<dbReference type="RefSeq" id="WP_140848079.1">
    <property type="nucleotide sequence ID" value="NZ_RCZC01000001.1"/>
</dbReference>
<evidence type="ECO:0000313" key="3">
    <source>
        <dbReference type="Proteomes" id="UP000319931"/>
    </source>
</evidence>
<dbReference type="EMBL" id="RCZC01000001">
    <property type="protein sequence ID" value="TPG56583.1"/>
    <property type="molecule type" value="Genomic_DNA"/>
</dbReference>
<dbReference type="Proteomes" id="UP000319931">
    <property type="component" value="Unassembled WGS sequence"/>
</dbReference>
<evidence type="ECO:0000256" key="1">
    <source>
        <dbReference type="SAM" id="MobiDB-lite"/>
    </source>
</evidence>
<accession>A0A502G6U5</accession>
<organism evidence="2 3">
    <name type="scientific">Sphingomonas glacialis</name>
    <dbReference type="NCBI Taxonomy" id="658225"/>
    <lineage>
        <taxon>Bacteria</taxon>
        <taxon>Pseudomonadati</taxon>
        <taxon>Pseudomonadota</taxon>
        <taxon>Alphaproteobacteria</taxon>
        <taxon>Sphingomonadales</taxon>
        <taxon>Sphingomonadaceae</taxon>
        <taxon>Sphingomonas</taxon>
    </lineage>
</organism>
<dbReference type="AlphaFoldDB" id="A0A502G6U5"/>
<name>A0A502G6U5_9SPHN</name>
<sequence>MALTTKKGKAVRSKDVELRDTYFADAPDRLWDRNKHDGYATVPKTMPMVMRALDDLSKGKPLGQTYFALFCATWDNGFVRLARSPDLPYASGFTGPRGVRGWQERMKLLEGLGFVEIEASGAQKFGLAFLPNPNIVLLDLWEKKKAQGTGPYDPPALGGLQEATMSAFLERAIDVGANDVTRAQAKRNAAKRPAEPEPAQKPVVLRRPKAIKPKERP</sequence>
<gene>
    <name evidence="2" type="ORF">EAH76_03360</name>
</gene>
<proteinExistence type="predicted"/>
<evidence type="ECO:0000313" key="2">
    <source>
        <dbReference type="EMBL" id="TPG56583.1"/>
    </source>
</evidence>
<protein>
    <submittedName>
        <fullName evidence="2">Uncharacterized protein</fullName>
    </submittedName>
</protein>
<keyword evidence="3" id="KW-1185">Reference proteome</keyword>
<feature type="region of interest" description="Disordered" evidence="1">
    <location>
        <begin position="183"/>
        <end position="217"/>
    </location>
</feature>